<protein>
    <submittedName>
        <fullName evidence="2">Uncharacterized protein</fullName>
    </submittedName>
</protein>
<comment type="caution">
    <text evidence="2">The sequence shown here is derived from an EMBL/GenBank/DDBJ whole genome shotgun (WGS) entry which is preliminary data.</text>
</comment>
<sequence length="143" mass="15731">MTDDEIEAVAEELAKVGGVAWYPGRTEGPILRAVGDRYRDRAKVAIAALDRFRASKKTPTTPQALDAEVYRSTEGQTRGHQGELQVGTTVVYRPPGDKRAISCRIEKLEEGRAYLVPCFRPDVGWVALDSLQPLSDTASLQET</sequence>
<dbReference type="Proteomes" id="UP000605848">
    <property type="component" value="Unassembled WGS sequence"/>
</dbReference>
<evidence type="ECO:0000313" key="3">
    <source>
        <dbReference type="Proteomes" id="UP000605848"/>
    </source>
</evidence>
<evidence type="ECO:0000256" key="1">
    <source>
        <dbReference type="SAM" id="MobiDB-lite"/>
    </source>
</evidence>
<organism evidence="2 3">
    <name type="scientific">Microvirga aerilata</name>
    <dbReference type="NCBI Taxonomy" id="670292"/>
    <lineage>
        <taxon>Bacteria</taxon>
        <taxon>Pseudomonadati</taxon>
        <taxon>Pseudomonadota</taxon>
        <taxon>Alphaproteobacteria</taxon>
        <taxon>Hyphomicrobiales</taxon>
        <taxon>Methylobacteriaceae</taxon>
        <taxon>Microvirga</taxon>
    </lineage>
</organism>
<keyword evidence="3" id="KW-1185">Reference proteome</keyword>
<evidence type="ECO:0000313" key="2">
    <source>
        <dbReference type="EMBL" id="MBL0407158.1"/>
    </source>
</evidence>
<proteinExistence type="predicted"/>
<dbReference type="AlphaFoldDB" id="A0A937CYN3"/>
<feature type="region of interest" description="Disordered" evidence="1">
    <location>
        <begin position="57"/>
        <end position="85"/>
    </location>
</feature>
<name>A0A937CYN3_9HYPH</name>
<reference evidence="2" key="1">
    <citation type="submission" date="2021-01" db="EMBL/GenBank/DDBJ databases">
        <title>Microvirga sp.</title>
        <authorList>
            <person name="Kim M.K."/>
        </authorList>
    </citation>
    <scope>NUCLEOTIDE SEQUENCE</scope>
    <source>
        <strain evidence="2">5420S-16</strain>
    </source>
</reference>
<accession>A0A937CYN3</accession>
<dbReference type="EMBL" id="JAEQMY010000065">
    <property type="protein sequence ID" value="MBL0407158.1"/>
    <property type="molecule type" value="Genomic_DNA"/>
</dbReference>
<dbReference type="RefSeq" id="WP_202064091.1">
    <property type="nucleotide sequence ID" value="NZ_JAEQMY010000065.1"/>
</dbReference>
<gene>
    <name evidence="2" type="ORF">JKG68_24805</name>
</gene>